<organism evidence="1 2">
    <name type="scientific">Nocardiopsis changdeensis</name>
    <dbReference type="NCBI Taxonomy" id="2831969"/>
    <lineage>
        <taxon>Bacteria</taxon>
        <taxon>Bacillati</taxon>
        <taxon>Actinomycetota</taxon>
        <taxon>Actinomycetes</taxon>
        <taxon>Streptosporangiales</taxon>
        <taxon>Nocardiopsidaceae</taxon>
        <taxon>Nocardiopsis</taxon>
    </lineage>
</organism>
<dbReference type="RefSeq" id="WP_220561522.1">
    <property type="nucleotide sequence ID" value="NZ_CP074133.1"/>
</dbReference>
<name>A0ABX8BDK4_9ACTN</name>
<sequence>MTTTIEDRYYMEDMAAPDPVTDTCLRPITRLGYLVDCGMQLADDAEWDEVYCPCDLLAVNSGDADYAEYTAIREDRRERAA</sequence>
<evidence type="ECO:0000313" key="2">
    <source>
        <dbReference type="Proteomes" id="UP000676079"/>
    </source>
</evidence>
<accession>A0ABX8BDK4</accession>
<dbReference type="EMBL" id="CP074133">
    <property type="protein sequence ID" value="QUX20327.1"/>
    <property type="molecule type" value="Genomic_DNA"/>
</dbReference>
<gene>
    <name evidence="1" type="ORF">KGD84_17515</name>
</gene>
<protein>
    <submittedName>
        <fullName evidence="1">Uncharacterized protein</fullName>
    </submittedName>
</protein>
<dbReference type="Proteomes" id="UP000676079">
    <property type="component" value="Chromosome"/>
</dbReference>
<keyword evidence="2" id="KW-1185">Reference proteome</keyword>
<reference evidence="1 2" key="1">
    <citation type="submission" date="2021-05" db="EMBL/GenBank/DDBJ databases">
        <title>Direct Submission.</title>
        <authorList>
            <person name="Li K."/>
            <person name="Gao J."/>
        </authorList>
    </citation>
    <scope>NUCLEOTIDE SEQUENCE [LARGE SCALE GENOMIC DNA]</scope>
    <source>
        <strain evidence="1 2">Mg02</strain>
    </source>
</reference>
<proteinExistence type="predicted"/>
<evidence type="ECO:0000313" key="1">
    <source>
        <dbReference type="EMBL" id="QUX20327.1"/>
    </source>
</evidence>